<evidence type="ECO:0000313" key="3">
    <source>
        <dbReference type="Proteomes" id="UP000736335"/>
    </source>
</evidence>
<dbReference type="EMBL" id="WIUZ02000005">
    <property type="protein sequence ID" value="KAF9786733.1"/>
    <property type="molecule type" value="Genomic_DNA"/>
</dbReference>
<sequence>MLLLSSLHNLLQQVLSLPELHTAVLFTPEGQLVSYASDTSKPKDEIRVLVGVSGEVWQETKQHGIGMVDSEIGRIIVLPVLPLKDNGSTSKEPTSDEGDPVMLVALNAKDSVDWDRLRISAKELVYHLEKPVNRLRGRLSTRVAQLPPLNPNVRPPVTRAAKPR</sequence>
<comment type="caution">
    <text evidence="2">The sequence shown here is derived from an EMBL/GenBank/DDBJ whole genome shotgun (WGS) entry which is preliminary data.</text>
</comment>
<dbReference type="SUPFAM" id="SSF103196">
    <property type="entry name" value="Roadblock/LC7 domain"/>
    <property type="match status" value="1"/>
</dbReference>
<feature type="chain" id="PRO_5040410842" description="GAF domain-containing protein" evidence="1">
    <location>
        <begin position="17"/>
        <end position="164"/>
    </location>
</feature>
<evidence type="ECO:0000313" key="2">
    <source>
        <dbReference type="EMBL" id="KAF9786733.1"/>
    </source>
</evidence>
<accession>A0A9P6L7I0</accession>
<dbReference type="Gene3D" id="3.30.450.30">
    <property type="entry name" value="Dynein light chain 2a, cytoplasmic"/>
    <property type="match status" value="1"/>
</dbReference>
<organism evidence="2 3">
    <name type="scientific">Thelephora terrestris</name>
    <dbReference type="NCBI Taxonomy" id="56493"/>
    <lineage>
        <taxon>Eukaryota</taxon>
        <taxon>Fungi</taxon>
        <taxon>Dikarya</taxon>
        <taxon>Basidiomycota</taxon>
        <taxon>Agaricomycotina</taxon>
        <taxon>Agaricomycetes</taxon>
        <taxon>Thelephorales</taxon>
        <taxon>Thelephoraceae</taxon>
        <taxon>Thelephora</taxon>
    </lineage>
</organism>
<protein>
    <recommendedName>
        <fullName evidence="4">GAF domain-containing protein</fullName>
    </recommendedName>
</protein>
<keyword evidence="1" id="KW-0732">Signal</keyword>
<reference evidence="2" key="1">
    <citation type="journal article" date="2020" name="Nat. Commun.">
        <title>Large-scale genome sequencing of mycorrhizal fungi provides insights into the early evolution of symbiotic traits.</title>
        <authorList>
            <person name="Miyauchi S."/>
            <person name="Kiss E."/>
            <person name="Kuo A."/>
            <person name="Drula E."/>
            <person name="Kohler A."/>
            <person name="Sanchez-Garcia M."/>
            <person name="Morin E."/>
            <person name="Andreopoulos B."/>
            <person name="Barry K.W."/>
            <person name="Bonito G."/>
            <person name="Buee M."/>
            <person name="Carver A."/>
            <person name="Chen C."/>
            <person name="Cichocki N."/>
            <person name="Clum A."/>
            <person name="Culley D."/>
            <person name="Crous P.W."/>
            <person name="Fauchery L."/>
            <person name="Girlanda M."/>
            <person name="Hayes R.D."/>
            <person name="Keri Z."/>
            <person name="LaButti K."/>
            <person name="Lipzen A."/>
            <person name="Lombard V."/>
            <person name="Magnuson J."/>
            <person name="Maillard F."/>
            <person name="Murat C."/>
            <person name="Nolan M."/>
            <person name="Ohm R.A."/>
            <person name="Pangilinan J."/>
            <person name="Pereira M.F."/>
            <person name="Perotto S."/>
            <person name="Peter M."/>
            <person name="Pfister S."/>
            <person name="Riley R."/>
            <person name="Sitrit Y."/>
            <person name="Stielow J.B."/>
            <person name="Szollosi G."/>
            <person name="Zifcakova L."/>
            <person name="Stursova M."/>
            <person name="Spatafora J.W."/>
            <person name="Tedersoo L."/>
            <person name="Vaario L.M."/>
            <person name="Yamada A."/>
            <person name="Yan M."/>
            <person name="Wang P."/>
            <person name="Xu J."/>
            <person name="Bruns T."/>
            <person name="Baldrian P."/>
            <person name="Vilgalys R."/>
            <person name="Dunand C."/>
            <person name="Henrissat B."/>
            <person name="Grigoriev I.V."/>
            <person name="Hibbett D."/>
            <person name="Nagy L.G."/>
            <person name="Martin F.M."/>
        </authorList>
    </citation>
    <scope>NUCLEOTIDE SEQUENCE</scope>
    <source>
        <strain evidence="2">UH-Tt-Lm1</strain>
    </source>
</reference>
<evidence type="ECO:0008006" key="4">
    <source>
        <dbReference type="Google" id="ProtNLM"/>
    </source>
</evidence>
<name>A0A9P6L7I0_9AGAM</name>
<proteinExistence type="predicted"/>
<keyword evidence="3" id="KW-1185">Reference proteome</keyword>
<dbReference type="AlphaFoldDB" id="A0A9P6L7I0"/>
<dbReference type="Proteomes" id="UP000736335">
    <property type="component" value="Unassembled WGS sequence"/>
</dbReference>
<feature type="signal peptide" evidence="1">
    <location>
        <begin position="1"/>
        <end position="16"/>
    </location>
</feature>
<reference evidence="2" key="2">
    <citation type="submission" date="2020-11" db="EMBL/GenBank/DDBJ databases">
        <authorList>
            <consortium name="DOE Joint Genome Institute"/>
            <person name="Kuo A."/>
            <person name="Miyauchi S."/>
            <person name="Kiss E."/>
            <person name="Drula E."/>
            <person name="Kohler A."/>
            <person name="Sanchez-Garcia M."/>
            <person name="Andreopoulos B."/>
            <person name="Barry K.W."/>
            <person name="Bonito G."/>
            <person name="Buee M."/>
            <person name="Carver A."/>
            <person name="Chen C."/>
            <person name="Cichocki N."/>
            <person name="Clum A."/>
            <person name="Culley D."/>
            <person name="Crous P.W."/>
            <person name="Fauchery L."/>
            <person name="Girlanda M."/>
            <person name="Hayes R."/>
            <person name="Keri Z."/>
            <person name="Labutti K."/>
            <person name="Lipzen A."/>
            <person name="Lombard V."/>
            <person name="Magnuson J."/>
            <person name="Maillard F."/>
            <person name="Morin E."/>
            <person name="Murat C."/>
            <person name="Nolan M."/>
            <person name="Ohm R."/>
            <person name="Pangilinan J."/>
            <person name="Pereira M."/>
            <person name="Perotto S."/>
            <person name="Peter M."/>
            <person name="Riley R."/>
            <person name="Sitrit Y."/>
            <person name="Stielow B."/>
            <person name="Szollosi G."/>
            <person name="Zifcakova L."/>
            <person name="Stursova M."/>
            <person name="Spatafora J.W."/>
            <person name="Tedersoo L."/>
            <person name="Vaario L.-M."/>
            <person name="Yamada A."/>
            <person name="Yan M."/>
            <person name="Wang P."/>
            <person name="Xu J."/>
            <person name="Bruns T."/>
            <person name="Baldrian P."/>
            <person name="Vilgalys R."/>
            <person name="Henrissat B."/>
            <person name="Grigoriev I.V."/>
            <person name="Hibbett D."/>
            <person name="Nagy L.G."/>
            <person name="Martin F.M."/>
        </authorList>
    </citation>
    <scope>NUCLEOTIDE SEQUENCE</scope>
    <source>
        <strain evidence="2">UH-Tt-Lm1</strain>
    </source>
</reference>
<dbReference type="OrthoDB" id="3201641at2759"/>
<gene>
    <name evidence="2" type="ORF">BJ322DRAFT_669266</name>
</gene>
<evidence type="ECO:0000256" key="1">
    <source>
        <dbReference type="SAM" id="SignalP"/>
    </source>
</evidence>